<feature type="compositionally biased region" description="Polar residues" evidence="8">
    <location>
        <begin position="407"/>
        <end position="421"/>
    </location>
</feature>
<dbReference type="InterPro" id="IPR036236">
    <property type="entry name" value="Znf_C2H2_sf"/>
</dbReference>
<feature type="compositionally biased region" description="Low complexity" evidence="8">
    <location>
        <begin position="119"/>
        <end position="130"/>
    </location>
</feature>
<feature type="region of interest" description="Disordered" evidence="8">
    <location>
        <begin position="404"/>
        <end position="441"/>
    </location>
</feature>
<evidence type="ECO:0000256" key="1">
    <source>
        <dbReference type="ARBA" id="ARBA00004123"/>
    </source>
</evidence>
<feature type="region of interest" description="Disordered" evidence="8">
    <location>
        <begin position="648"/>
        <end position="672"/>
    </location>
</feature>
<keyword evidence="4 7" id="KW-0863">Zinc-finger</keyword>
<keyword evidence="3" id="KW-0677">Repeat</keyword>
<dbReference type="Pfam" id="PF04082">
    <property type="entry name" value="Fungal_trans"/>
    <property type="match status" value="1"/>
</dbReference>
<dbReference type="SMART" id="SM00355">
    <property type="entry name" value="ZnF_C2H2"/>
    <property type="match status" value="2"/>
</dbReference>
<dbReference type="GO" id="GO:0005634">
    <property type="term" value="C:nucleus"/>
    <property type="evidence" value="ECO:0007669"/>
    <property type="project" value="UniProtKB-SubCell"/>
</dbReference>
<feature type="region of interest" description="Disordered" evidence="8">
    <location>
        <begin position="815"/>
        <end position="835"/>
    </location>
</feature>
<evidence type="ECO:0000256" key="3">
    <source>
        <dbReference type="ARBA" id="ARBA00022737"/>
    </source>
</evidence>
<evidence type="ECO:0000313" key="10">
    <source>
        <dbReference type="EMBL" id="ELQ44116.1"/>
    </source>
</evidence>
<evidence type="ECO:0000256" key="4">
    <source>
        <dbReference type="ARBA" id="ARBA00022771"/>
    </source>
</evidence>
<dbReference type="GO" id="GO:0000981">
    <property type="term" value="F:DNA-binding transcription factor activity, RNA polymerase II-specific"/>
    <property type="evidence" value="ECO:0007669"/>
    <property type="project" value="InterPro"/>
</dbReference>
<dbReference type="AlphaFoldDB" id="A0AA97PR77"/>
<dbReference type="GO" id="GO:0006351">
    <property type="term" value="P:DNA-templated transcription"/>
    <property type="evidence" value="ECO:0007669"/>
    <property type="project" value="InterPro"/>
</dbReference>
<dbReference type="GO" id="GO:0008270">
    <property type="term" value="F:zinc ion binding"/>
    <property type="evidence" value="ECO:0007669"/>
    <property type="project" value="UniProtKB-KW"/>
</dbReference>
<dbReference type="PROSITE" id="PS50157">
    <property type="entry name" value="ZINC_FINGER_C2H2_2"/>
    <property type="match status" value="2"/>
</dbReference>
<dbReference type="InterPro" id="IPR013087">
    <property type="entry name" value="Znf_C2H2_type"/>
</dbReference>
<dbReference type="Gene3D" id="3.30.160.60">
    <property type="entry name" value="Classic Zinc Finger"/>
    <property type="match status" value="2"/>
</dbReference>
<feature type="compositionally biased region" description="Polar residues" evidence="8">
    <location>
        <begin position="660"/>
        <end position="669"/>
    </location>
</feature>
<evidence type="ECO:0000256" key="6">
    <source>
        <dbReference type="ARBA" id="ARBA00023242"/>
    </source>
</evidence>
<keyword evidence="6" id="KW-0539">Nucleus</keyword>
<feature type="region of interest" description="Disordered" evidence="8">
    <location>
        <begin position="178"/>
        <end position="230"/>
    </location>
</feature>
<dbReference type="PROSITE" id="PS00028">
    <property type="entry name" value="ZINC_FINGER_C2H2_1"/>
    <property type="match status" value="2"/>
</dbReference>
<keyword evidence="5" id="KW-0862">Zinc</keyword>
<feature type="region of interest" description="Disordered" evidence="8">
    <location>
        <begin position="1"/>
        <end position="30"/>
    </location>
</feature>
<evidence type="ECO:0000256" key="2">
    <source>
        <dbReference type="ARBA" id="ARBA00022723"/>
    </source>
</evidence>
<comment type="subcellular location">
    <subcellularLocation>
        <location evidence="1">Nucleus</location>
    </subcellularLocation>
</comment>
<dbReference type="PANTHER" id="PTHR40626:SF10">
    <property type="entry name" value="C2H2-TYPE DOMAIN-CONTAINING PROTEIN"/>
    <property type="match status" value="1"/>
</dbReference>
<feature type="compositionally biased region" description="Polar residues" evidence="8">
    <location>
        <begin position="178"/>
        <end position="199"/>
    </location>
</feature>
<dbReference type="EMBL" id="JH794008">
    <property type="protein sequence ID" value="ELQ44116.1"/>
    <property type="molecule type" value="Genomic_DNA"/>
</dbReference>
<dbReference type="PANTHER" id="PTHR40626">
    <property type="entry name" value="MIP31509P"/>
    <property type="match status" value="1"/>
</dbReference>
<protein>
    <recommendedName>
        <fullName evidence="9">C2H2-type domain-containing protein</fullName>
    </recommendedName>
</protein>
<feature type="domain" description="C2H2-type" evidence="9">
    <location>
        <begin position="58"/>
        <end position="88"/>
    </location>
</feature>
<feature type="region of interest" description="Disordered" evidence="8">
    <location>
        <begin position="118"/>
        <end position="164"/>
    </location>
</feature>
<evidence type="ECO:0000256" key="5">
    <source>
        <dbReference type="ARBA" id="ARBA00022833"/>
    </source>
</evidence>
<evidence type="ECO:0000256" key="8">
    <source>
        <dbReference type="SAM" id="MobiDB-lite"/>
    </source>
</evidence>
<dbReference type="GO" id="GO:0000978">
    <property type="term" value="F:RNA polymerase II cis-regulatory region sequence-specific DNA binding"/>
    <property type="evidence" value="ECO:0007669"/>
    <property type="project" value="InterPro"/>
</dbReference>
<accession>A0AA97PR77</accession>
<dbReference type="InterPro" id="IPR007219">
    <property type="entry name" value="XnlR_reg_dom"/>
</dbReference>
<dbReference type="InterPro" id="IPR051059">
    <property type="entry name" value="VerF-like"/>
</dbReference>
<gene>
    <name evidence="10" type="ORF">OOU_Y34scaffold00099g19</name>
</gene>
<dbReference type="SUPFAM" id="SSF57667">
    <property type="entry name" value="beta-beta-alpha zinc fingers"/>
    <property type="match status" value="1"/>
</dbReference>
<feature type="region of interest" description="Disordered" evidence="8">
    <location>
        <begin position="86"/>
        <end position="105"/>
    </location>
</feature>
<organism evidence="10">
    <name type="scientific">Pyricularia oryzae (strain Y34)</name>
    <name type="common">Rice blast fungus</name>
    <name type="synonym">Magnaporthe oryzae</name>
    <dbReference type="NCBI Taxonomy" id="1143189"/>
    <lineage>
        <taxon>Eukaryota</taxon>
        <taxon>Fungi</taxon>
        <taxon>Dikarya</taxon>
        <taxon>Ascomycota</taxon>
        <taxon>Pezizomycotina</taxon>
        <taxon>Sordariomycetes</taxon>
        <taxon>Sordariomycetidae</taxon>
        <taxon>Magnaporthales</taxon>
        <taxon>Pyriculariaceae</taxon>
        <taxon>Pyricularia</taxon>
    </lineage>
</organism>
<evidence type="ECO:0000259" key="9">
    <source>
        <dbReference type="PROSITE" id="PS50157"/>
    </source>
</evidence>
<dbReference type="CDD" id="cd12148">
    <property type="entry name" value="fungal_TF_MHR"/>
    <property type="match status" value="1"/>
</dbReference>
<feature type="compositionally biased region" description="Basic and acidic residues" evidence="8">
    <location>
        <begin position="422"/>
        <end position="436"/>
    </location>
</feature>
<feature type="compositionally biased region" description="Polar residues" evidence="8">
    <location>
        <begin position="818"/>
        <end position="834"/>
    </location>
</feature>
<feature type="region of interest" description="Disordered" evidence="8">
    <location>
        <begin position="908"/>
        <end position="936"/>
    </location>
</feature>
<keyword evidence="2" id="KW-0479">Metal-binding</keyword>
<feature type="domain" description="C2H2-type" evidence="9">
    <location>
        <begin position="30"/>
        <end position="57"/>
    </location>
</feature>
<dbReference type="GO" id="GO:0000785">
    <property type="term" value="C:chromatin"/>
    <property type="evidence" value="ECO:0007669"/>
    <property type="project" value="TreeGrafter"/>
</dbReference>
<dbReference type="Pfam" id="PF00096">
    <property type="entry name" value="zf-C2H2"/>
    <property type="match status" value="2"/>
</dbReference>
<dbReference type="Proteomes" id="UP000011086">
    <property type="component" value="Unassembled WGS sequence"/>
</dbReference>
<feature type="compositionally biased region" description="Polar residues" evidence="8">
    <location>
        <begin position="139"/>
        <end position="156"/>
    </location>
</feature>
<proteinExistence type="predicted"/>
<sequence length="936" mass="104518">MLPIQSIEAPTPSNTADENGEGRQQKPKTLPCKYCSKRFRRVEHVQRHERTHTKEKPFSCTWDRCGKTFGRRDLLVRHEKLVHLNEGSKDSGRARKQSSGNLQPMAADIRGNNEALNVQHQGQHSQQQQPSRPPPPQFTPESMKSSVVSSLQTDPRLTSRPGCNLDLLSDAATHLASTSEVNQIQQQSMMTDMGPQSGNIPRAKPYDDGLSYQERPREQDQSMMHPGFPTHQQPPAASFDDYNLFLDDMGTSSHFLPPALESEQSFGLWNRHGGDLHVRGSLKPPGSFPSTRFPSLQPDAHEGSRIHEDGLKAPFWKISGVDYNVIKNRLDEFSSVIPNDFIFPSRHTLMRFLEGYNGGFHEHLPILHTPTLAPAELSPELLLAILAVGAQYRFESHRGNALCPHSTRPSPSSGYRHSFNSVHHDRPMTQETHREPYSPNTPQSRLETIQALILLFAVGLWGAKAILHDALSLQSQIALLVREERLVSEPAQVVDWETWIRIEGAVRTKLIAYCFFNLCSIAYNTPPLLLTSEVNLTLPNSSRLWRADTAWQWQEARQSYPSLDVSLQDGFSRLLNRPSQGALSHVSSLGNYVLIHALIQHIYLLKQTSFAIASPFEVHRGLKVEDVEDVAQALRVWQMGFEQQMQSRNAADSAAAGGTSHPSQHQQQMDGGFGSGGPVAFNSTALLRLAYFRLYSDLSPCRTLETRDHLLVANDLAEAPLPSRNPRLHRAIYQAIHSLAVLVKVGVNYVARTKSLEWSMQHSICNLECAVLLSKWLLTLASIGPNEPAPSQEERTILDTVRTMVNETEFAVPIDPSLASSGSSQQTHPSTTDPTRLRQLAAAVIRLWAETFKGSHIFDIIRVMAQGLEGYADLIEKPRDRTPLELGMRYSLSGSRAPDSLPGTWAQVMHQPLASQQQQSDPERGMKLPSLDLPES</sequence>
<evidence type="ECO:0000256" key="7">
    <source>
        <dbReference type="PROSITE-ProRule" id="PRU00042"/>
    </source>
</evidence>
<reference evidence="10" key="1">
    <citation type="journal article" date="2012" name="PLoS Genet.">
        <title>Comparative analysis of the genomes of two field isolates of the rice blast fungus Magnaporthe oryzae.</title>
        <authorList>
            <person name="Xue M."/>
            <person name="Yang J."/>
            <person name="Li Z."/>
            <person name="Hu S."/>
            <person name="Yao N."/>
            <person name="Dean R.A."/>
            <person name="Zhao W."/>
            <person name="Shen M."/>
            <person name="Zhang H."/>
            <person name="Li C."/>
            <person name="Liu L."/>
            <person name="Cao L."/>
            <person name="Xu X."/>
            <person name="Xing Y."/>
            <person name="Hsiang T."/>
            <person name="Zhang Z."/>
            <person name="Xu J.R."/>
            <person name="Peng Y.L."/>
        </authorList>
    </citation>
    <scope>NUCLEOTIDE SEQUENCE</scope>
    <source>
        <strain evidence="10">Y34</strain>
    </source>
</reference>
<name>A0AA97PR77_PYRO3</name>